<dbReference type="EMBL" id="BARU01002963">
    <property type="protein sequence ID" value="GAH19469.1"/>
    <property type="molecule type" value="Genomic_DNA"/>
</dbReference>
<evidence type="ECO:0000313" key="2">
    <source>
        <dbReference type="EMBL" id="GAH19469.1"/>
    </source>
</evidence>
<feature type="transmembrane region" description="Helical" evidence="1">
    <location>
        <begin position="49"/>
        <end position="72"/>
    </location>
</feature>
<comment type="caution">
    <text evidence="2">The sequence shown here is derived from an EMBL/GenBank/DDBJ whole genome shotgun (WGS) entry which is preliminary data.</text>
</comment>
<feature type="transmembrane region" description="Helical" evidence="1">
    <location>
        <begin position="23"/>
        <end position="42"/>
    </location>
</feature>
<name>X1EQT4_9ZZZZ</name>
<reference evidence="2" key="1">
    <citation type="journal article" date="2014" name="Front. Microbiol.">
        <title>High frequency of phylogenetically diverse reductive dehalogenase-homologous genes in deep subseafloor sedimentary metagenomes.</title>
        <authorList>
            <person name="Kawai M."/>
            <person name="Futagami T."/>
            <person name="Toyoda A."/>
            <person name="Takaki Y."/>
            <person name="Nishi S."/>
            <person name="Hori S."/>
            <person name="Arai W."/>
            <person name="Tsubouchi T."/>
            <person name="Morono Y."/>
            <person name="Uchiyama I."/>
            <person name="Ito T."/>
            <person name="Fujiyama A."/>
            <person name="Inagaki F."/>
            <person name="Takami H."/>
        </authorList>
    </citation>
    <scope>NUCLEOTIDE SEQUENCE</scope>
    <source>
        <strain evidence="2">Expedition CK06-06</strain>
    </source>
</reference>
<organism evidence="2">
    <name type="scientific">marine sediment metagenome</name>
    <dbReference type="NCBI Taxonomy" id="412755"/>
    <lineage>
        <taxon>unclassified sequences</taxon>
        <taxon>metagenomes</taxon>
        <taxon>ecological metagenomes</taxon>
    </lineage>
</organism>
<keyword evidence="1" id="KW-0812">Transmembrane</keyword>
<keyword evidence="1" id="KW-1133">Transmembrane helix</keyword>
<protein>
    <submittedName>
        <fullName evidence="2">Uncharacterized protein</fullName>
    </submittedName>
</protein>
<sequence length="78" mass="8753">MLLSLLLVWVALGLKEENIKVCLWMLLLFVINIGLLVGAACVDLNEKFLIMVLSYQLIAMIVIGLIWIVSVIKKKKIA</sequence>
<gene>
    <name evidence="2" type="ORF">S03H2_06676</name>
</gene>
<proteinExistence type="predicted"/>
<keyword evidence="1" id="KW-0472">Membrane</keyword>
<dbReference type="AlphaFoldDB" id="X1EQT4"/>
<accession>X1EQT4</accession>
<evidence type="ECO:0000256" key="1">
    <source>
        <dbReference type="SAM" id="Phobius"/>
    </source>
</evidence>